<evidence type="ECO:0008006" key="3">
    <source>
        <dbReference type="Google" id="ProtNLM"/>
    </source>
</evidence>
<evidence type="ECO:0000313" key="1">
    <source>
        <dbReference type="EMBL" id="CAA7043623.1"/>
    </source>
</evidence>
<dbReference type="InterPro" id="IPR050804">
    <property type="entry name" value="MCC"/>
</dbReference>
<dbReference type="AlphaFoldDB" id="A0A6D2JTT6"/>
<name>A0A6D2JTT6_9BRAS</name>
<dbReference type="PANTHER" id="PTHR46236">
    <property type="entry name" value="TRAF-LIKE SUPERFAMILY PROTEIN"/>
    <property type="match status" value="1"/>
</dbReference>
<organism evidence="1 2">
    <name type="scientific">Microthlaspi erraticum</name>
    <dbReference type="NCBI Taxonomy" id="1685480"/>
    <lineage>
        <taxon>Eukaryota</taxon>
        <taxon>Viridiplantae</taxon>
        <taxon>Streptophyta</taxon>
        <taxon>Embryophyta</taxon>
        <taxon>Tracheophyta</taxon>
        <taxon>Spermatophyta</taxon>
        <taxon>Magnoliopsida</taxon>
        <taxon>eudicotyledons</taxon>
        <taxon>Gunneridae</taxon>
        <taxon>Pentapetalae</taxon>
        <taxon>rosids</taxon>
        <taxon>malvids</taxon>
        <taxon>Brassicales</taxon>
        <taxon>Brassicaceae</taxon>
        <taxon>Coluteocarpeae</taxon>
        <taxon>Microthlaspi</taxon>
    </lineage>
</organism>
<evidence type="ECO:0000313" key="2">
    <source>
        <dbReference type="Proteomes" id="UP000467841"/>
    </source>
</evidence>
<reference evidence="1" key="1">
    <citation type="submission" date="2020-01" db="EMBL/GenBank/DDBJ databases">
        <authorList>
            <person name="Mishra B."/>
        </authorList>
    </citation>
    <scope>NUCLEOTIDE SEQUENCE [LARGE SCALE GENOMIC DNA]</scope>
</reference>
<dbReference type="EMBL" id="CACVBM020001285">
    <property type="protein sequence ID" value="CAA7043623.1"/>
    <property type="molecule type" value="Genomic_DNA"/>
</dbReference>
<proteinExistence type="predicted"/>
<dbReference type="Proteomes" id="UP000467841">
    <property type="component" value="Unassembled WGS sequence"/>
</dbReference>
<gene>
    <name evidence="1" type="ORF">MERR_LOCUS30858</name>
</gene>
<comment type="caution">
    <text evidence="1">The sequence shown here is derived from an EMBL/GenBank/DDBJ whole genome shotgun (WGS) entry which is preliminary data.</text>
</comment>
<protein>
    <recommendedName>
        <fullName evidence="3">MATH domain-containing protein</fullName>
    </recommendedName>
</protein>
<accession>A0A6D2JTT6</accession>
<sequence>MEPDFGCKYMLPLSRLEAIREGFLMNGEVMVVAVVEFTDAVGTSLDLPKESEEADLARRVLEAHPEIALECRTNNQEMRTFYMNVLLGLIRLLEKWPPEHSEDDLSYAEASLAYLKSVGFKVDWLEKKFDKVKGKRKEGDRSCEMRQQLNDLEKKCNDLKTLVIKAKEEISEDKCDG</sequence>
<keyword evidence="2" id="KW-1185">Reference proteome</keyword>
<dbReference type="PANTHER" id="PTHR46236:SF35">
    <property type="entry name" value="MATH DOMAIN-CONTAINING PROTEIN"/>
    <property type="match status" value="1"/>
</dbReference>